<dbReference type="UniPathway" id="UPA00288">
    <property type="reaction ID" value="UER01023"/>
</dbReference>
<keyword evidence="8 10" id="KW-0663">Pyridoxal phosphate</keyword>
<evidence type="ECO:0000256" key="10">
    <source>
        <dbReference type="HAMAP-Rule" id="MF_00051"/>
    </source>
</evidence>
<dbReference type="HAMAP" id="MF_00051">
    <property type="entry name" value="SHMT"/>
    <property type="match status" value="1"/>
</dbReference>
<feature type="binding site" evidence="10">
    <location>
        <position position="117"/>
    </location>
    <ligand>
        <name>(6S)-5,6,7,8-tetrahydrofolate</name>
        <dbReference type="ChEBI" id="CHEBI:57453"/>
    </ligand>
</feature>
<feature type="domain" description="Serine hydroxymethyltransferase-like" evidence="12">
    <location>
        <begin position="5"/>
        <end position="383"/>
    </location>
</feature>
<dbReference type="InterPro" id="IPR049943">
    <property type="entry name" value="Ser_HO-MeTrfase-like"/>
</dbReference>
<evidence type="ECO:0000256" key="5">
    <source>
        <dbReference type="ARBA" id="ARBA00022490"/>
    </source>
</evidence>
<proteinExistence type="inferred from homology"/>
<evidence type="ECO:0000256" key="6">
    <source>
        <dbReference type="ARBA" id="ARBA00022563"/>
    </source>
</evidence>
<dbReference type="InterPro" id="IPR001085">
    <property type="entry name" value="Ser_HO-MeTrfase"/>
</dbReference>
<dbReference type="PATRIC" id="fig|203274.3.peg.62"/>
<gene>
    <name evidence="10 13" type="primary">glyA</name>
    <name evidence="13" type="ORF">AXA84_0063</name>
    <name evidence="14" type="ORF">DH96_00365</name>
</gene>
<comment type="caution">
    <text evidence="10">Lacks conserved residue(s) required for the propagation of feature annotation.</text>
</comment>
<dbReference type="Gene3D" id="3.90.1150.10">
    <property type="entry name" value="Aspartate Aminotransferase, domain 1"/>
    <property type="match status" value="1"/>
</dbReference>
<evidence type="ECO:0000256" key="7">
    <source>
        <dbReference type="ARBA" id="ARBA00022679"/>
    </source>
</evidence>
<dbReference type="RefSeq" id="WP_066539835.1">
    <property type="nucleotide sequence ID" value="NZ_JHUK01000001.1"/>
</dbReference>
<evidence type="ECO:0000256" key="8">
    <source>
        <dbReference type="ARBA" id="ARBA00022898"/>
    </source>
</evidence>
<comment type="similarity">
    <text evidence="3 10">Belongs to the SHMT family.</text>
</comment>
<reference evidence="13 15" key="2">
    <citation type="submission" date="2016-02" db="EMBL/GenBank/DDBJ databases">
        <title>A draft genome sequence of Candidatus Phytoplasma oryzae strain Mbita1, the causative agent of Napier Grass stunt disease in Kenya.</title>
        <authorList>
            <person name="Fischer A."/>
            <person name="Santa-Cruz I."/>
            <person name="Wambua L."/>
            <person name="Olds C."/>
            <person name="Midega C."/>
            <person name="Dickinson M."/>
            <person name="Kawicha P."/>
            <person name="Khan Z."/>
            <person name="Masiga D."/>
            <person name="Jores J."/>
            <person name="Bernd S."/>
        </authorList>
    </citation>
    <scope>NUCLEOTIDE SEQUENCE [LARGE SCALE GENOMIC DNA]</scope>
    <source>
        <strain evidence="13">Mbita1</strain>
    </source>
</reference>
<keyword evidence="16" id="KW-1185">Reference proteome</keyword>
<reference evidence="14 16" key="1">
    <citation type="submission" date="2014-04" db="EMBL/GenBank/DDBJ databases">
        <title>Genome study of Napier grass stunt phytoplasma.</title>
        <authorList>
            <person name="Kawicha P."/>
            <person name="Dickinson M."/>
            <person name="Hodgetts J."/>
        </authorList>
    </citation>
    <scope>NUCLEOTIDE SEQUENCE [LARGE SCALE GENOMIC DNA]</scope>
    <source>
        <strain evidence="14 16">NGS-S10</strain>
    </source>
</reference>
<accession>A0A139JR43</accession>
<dbReference type="EMBL" id="LTBM01000001">
    <property type="protein sequence ID" value="KXT29418.1"/>
    <property type="molecule type" value="Genomic_DNA"/>
</dbReference>
<dbReference type="PANTHER" id="PTHR11680">
    <property type="entry name" value="SERINE HYDROXYMETHYLTRANSFERASE"/>
    <property type="match status" value="1"/>
</dbReference>
<dbReference type="InterPro" id="IPR019798">
    <property type="entry name" value="Ser_HO-MeTrfase_PLP_BS"/>
</dbReference>
<comment type="function">
    <text evidence="9">Catalyzes the reversible interconversion of serine and glycine with tetrahydrofolate (THF) serving as the one-carbon carrier. This reaction serves as the major source of one-carbon groups required for the biosynthesis of purines, thymidylate, methionine, and other important biomolecules. Also exhibits THF-independent aldolase activity toward beta-hydroxyamino acids, producing glycine and aldehydes, via a retro-aldol mechanism. Thus, is able to catalyze the cleavage of L-allo-threonine.</text>
</comment>
<organism evidence="13 15">
    <name type="scientific">Candidatus Phytoplasma oryzae</name>
    <dbReference type="NCBI Taxonomy" id="203274"/>
    <lineage>
        <taxon>Bacteria</taxon>
        <taxon>Bacillati</taxon>
        <taxon>Mycoplasmatota</taxon>
        <taxon>Mollicutes</taxon>
        <taxon>Acholeplasmatales</taxon>
        <taxon>Acholeplasmataceae</taxon>
        <taxon>Candidatus Phytoplasma</taxon>
        <taxon>16SrXI (Rice yellow dwarf group)</taxon>
    </lineage>
</organism>
<evidence type="ECO:0000256" key="11">
    <source>
        <dbReference type="PIRSR" id="PIRSR000412-50"/>
    </source>
</evidence>
<dbReference type="Proteomes" id="UP000070069">
    <property type="component" value="Unassembled WGS sequence"/>
</dbReference>
<keyword evidence="5 10" id="KW-0963">Cytoplasm</keyword>
<keyword evidence="13" id="KW-0489">Methyltransferase</keyword>
<feature type="binding site" evidence="10">
    <location>
        <position position="242"/>
    </location>
    <ligand>
        <name>(6S)-5,6,7,8-tetrahydrofolate</name>
        <dbReference type="ChEBI" id="CHEBI:57453"/>
    </ligand>
</feature>
<dbReference type="Proteomes" id="UP000249343">
    <property type="component" value="Unassembled WGS sequence"/>
</dbReference>
<feature type="modified residue" description="N6-(pyridoxal phosphate)lysine" evidence="10 11">
    <location>
        <position position="227"/>
    </location>
</feature>
<dbReference type="NCBIfam" id="NF000586">
    <property type="entry name" value="PRK00011.1"/>
    <property type="match status" value="1"/>
</dbReference>
<dbReference type="Pfam" id="PF00464">
    <property type="entry name" value="SHMT"/>
    <property type="match status" value="1"/>
</dbReference>
<dbReference type="GO" id="GO:0035999">
    <property type="term" value="P:tetrahydrofolate interconversion"/>
    <property type="evidence" value="ECO:0007669"/>
    <property type="project" value="UniProtKB-UniRule"/>
</dbReference>
<keyword evidence="10" id="KW-0028">Amino-acid biosynthesis</keyword>
<dbReference type="EMBL" id="JHUK01000001">
    <property type="protein sequence ID" value="RAM57999.1"/>
    <property type="molecule type" value="Genomic_DNA"/>
</dbReference>
<dbReference type="EC" id="2.1.2.1" evidence="10"/>
<dbReference type="InterPro" id="IPR015422">
    <property type="entry name" value="PyrdxlP-dep_Trfase_small"/>
</dbReference>
<sequence>MKNIKKKDLEIFKLIKKEKKRQNNNLELIASENFTSSAILEAQGSILTNKYVEGYINNRYYNGCEFVDEIENIAIERAKKIFNVKFANVQPHSGSQANMAVLKALLKPGDSILGMSLNAGGHLSHGSKFNFSGYFFKSFSYGVSPENEMIDYENIKKIAYQIKPKLIIVGASAYSRKIDFFKFRKIANEVNAYLMADIAHIAGLIICNLHPSPFLANCDIVTSTTHKTLRGPRGGIILSNNEEIMKKINKSVFPGIQGGALMHVIAAKAIAFKEASTKKFIIYQKQVLKNAKVLENTFKKLGYRLISGGTDNHLLMIDVKHKNKNLNGKNSSNALNKANITVNKNAIPFDKEKINYSSGIRIGTPAMTTRGMKENEFFKIAYLIDEVLNNYQNKKILKNVKKKVISLTNSFPLIY</sequence>
<dbReference type="Gene3D" id="3.40.640.10">
    <property type="entry name" value="Type I PLP-dependent aspartate aminotransferase-like (Major domain)"/>
    <property type="match status" value="1"/>
</dbReference>
<keyword evidence="7 10" id="KW-0808">Transferase</keyword>
<dbReference type="UniPathway" id="UPA00193"/>
<keyword evidence="6 10" id="KW-0554">One-carbon metabolism</keyword>
<protein>
    <recommendedName>
        <fullName evidence="10">Serine hydroxymethyltransferase</fullName>
        <shortName evidence="10">SHMT</shortName>
        <shortName evidence="10">Serine methylase</shortName>
        <ecNumber evidence="10">2.1.2.1</ecNumber>
    </recommendedName>
</protein>
<dbReference type="GO" id="GO:0008168">
    <property type="term" value="F:methyltransferase activity"/>
    <property type="evidence" value="ECO:0007669"/>
    <property type="project" value="UniProtKB-KW"/>
</dbReference>
<comment type="pathway">
    <text evidence="10">Amino-acid biosynthesis; glycine biosynthesis; glycine from L-serine: step 1/1.</text>
</comment>
<evidence type="ECO:0000256" key="9">
    <source>
        <dbReference type="ARBA" id="ARBA00054606"/>
    </source>
</evidence>
<evidence type="ECO:0000313" key="16">
    <source>
        <dbReference type="Proteomes" id="UP000249343"/>
    </source>
</evidence>
<dbReference type="GO" id="GO:0030170">
    <property type="term" value="F:pyridoxal phosphate binding"/>
    <property type="evidence" value="ECO:0007669"/>
    <property type="project" value="UniProtKB-UniRule"/>
</dbReference>
<dbReference type="GO" id="GO:0004372">
    <property type="term" value="F:glycine hydroxymethyltransferase activity"/>
    <property type="evidence" value="ECO:0007669"/>
    <property type="project" value="UniProtKB-UniRule"/>
</dbReference>
<comment type="pathway">
    <text evidence="10">One-carbon metabolism; tetrahydrofolate interconversion.</text>
</comment>
<dbReference type="InterPro" id="IPR039429">
    <property type="entry name" value="SHMT-like_dom"/>
</dbReference>
<dbReference type="InterPro" id="IPR015421">
    <property type="entry name" value="PyrdxlP-dep_Trfase_major"/>
</dbReference>
<dbReference type="AlphaFoldDB" id="A0A139JR43"/>
<comment type="subcellular location">
    <subcellularLocation>
        <location evidence="2 10">Cytoplasm</location>
    </subcellularLocation>
</comment>
<dbReference type="InterPro" id="IPR015424">
    <property type="entry name" value="PyrdxlP-dep_Trfase"/>
</dbReference>
<evidence type="ECO:0000256" key="3">
    <source>
        <dbReference type="ARBA" id="ARBA00006376"/>
    </source>
</evidence>
<evidence type="ECO:0000313" key="13">
    <source>
        <dbReference type="EMBL" id="KXT29418.1"/>
    </source>
</evidence>
<dbReference type="GO" id="GO:0005829">
    <property type="term" value="C:cytosol"/>
    <property type="evidence" value="ECO:0007669"/>
    <property type="project" value="TreeGrafter"/>
</dbReference>
<dbReference type="PIRSF" id="PIRSF000412">
    <property type="entry name" value="SHMT"/>
    <property type="match status" value="1"/>
</dbReference>
<feature type="site" description="Plays an important role in substrate specificity" evidence="10">
    <location>
        <position position="226"/>
    </location>
</feature>
<dbReference type="GO" id="GO:0032259">
    <property type="term" value="P:methylation"/>
    <property type="evidence" value="ECO:0007669"/>
    <property type="project" value="UniProtKB-KW"/>
</dbReference>
<dbReference type="CDD" id="cd00378">
    <property type="entry name" value="SHMT"/>
    <property type="match status" value="1"/>
</dbReference>
<evidence type="ECO:0000256" key="2">
    <source>
        <dbReference type="ARBA" id="ARBA00004496"/>
    </source>
</evidence>
<comment type="cofactor">
    <cofactor evidence="1 10 11">
        <name>pyridoxal 5'-phosphate</name>
        <dbReference type="ChEBI" id="CHEBI:597326"/>
    </cofactor>
</comment>
<comment type="catalytic activity">
    <reaction evidence="10">
        <text>(6R)-5,10-methylene-5,6,7,8-tetrahydrofolate + glycine + H2O = (6S)-5,6,7,8-tetrahydrofolate + L-serine</text>
        <dbReference type="Rhea" id="RHEA:15481"/>
        <dbReference type="ChEBI" id="CHEBI:15377"/>
        <dbReference type="ChEBI" id="CHEBI:15636"/>
        <dbReference type="ChEBI" id="CHEBI:33384"/>
        <dbReference type="ChEBI" id="CHEBI:57305"/>
        <dbReference type="ChEBI" id="CHEBI:57453"/>
        <dbReference type="EC" id="2.1.2.1"/>
    </reaction>
</comment>
<feature type="binding site" evidence="10">
    <location>
        <begin position="121"/>
        <end position="123"/>
    </location>
    <ligand>
        <name>(6S)-5,6,7,8-tetrahydrofolate</name>
        <dbReference type="ChEBI" id="CHEBI:57453"/>
    </ligand>
</feature>
<comment type="caution">
    <text evidence="13">The sequence shown here is derived from an EMBL/GenBank/DDBJ whole genome shotgun (WGS) entry which is preliminary data.</text>
</comment>
<evidence type="ECO:0000313" key="14">
    <source>
        <dbReference type="EMBL" id="RAM57999.1"/>
    </source>
</evidence>
<dbReference type="SUPFAM" id="SSF53383">
    <property type="entry name" value="PLP-dependent transferases"/>
    <property type="match status" value="1"/>
</dbReference>
<dbReference type="FunFam" id="3.40.640.10:FF:000001">
    <property type="entry name" value="Serine hydroxymethyltransferase"/>
    <property type="match status" value="1"/>
</dbReference>
<evidence type="ECO:0000256" key="4">
    <source>
        <dbReference type="ARBA" id="ARBA00011738"/>
    </source>
</evidence>
<evidence type="ECO:0000259" key="12">
    <source>
        <dbReference type="Pfam" id="PF00464"/>
    </source>
</evidence>
<dbReference type="PANTHER" id="PTHR11680:SF35">
    <property type="entry name" value="SERINE HYDROXYMETHYLTRANSFERASE 1"/>
    <property type="match status" value="1"/>
</dbReference>
<name>A0A139JR43_9MOLU</name>
<dbReference type="OrthoDB" id="9803846at2"/>
<evidence type="ECO:0000256" key="1">
    <source>
        <dbReference type="ARBA" id="ARBA00001933"/>
    </source>
</evidence>
<dbReference type="PROSITE" id="PS00096">
    <property type="entry name" value="SHMT"/>
    <property type="match status" value="1"/>
</dbReference>
<comment type="subunit">
    <text evidence="4 10">Homodimer.</text>
</comment>
<dbReference type="GO" id="GO:0019264">
    <property type="term" value="P:glycine biosynthetic process from serine"/>
    <property type="evidence" value="ECO:0007669"/>
    <property type="project" value="UniProtKB-UniRule"/>
</dbReference>
<evidence type="ECO:0000313" key="15">
    <source>
        <dbReference type="Proteomes" id="UP000070069"/>
    </source>
</evidence>